<dbReference type="Proteomes" id="UP000762676">
    <property type="component" value="Unassembled WGS sequence"/>
</dbReference>
<sequence length="60" mass="6860">PAARTPELLFFTCNFPIHDAVWMRIRKTWRGVQPDHCVDGALKTPTALRRDCPRAVLSQV</sequence>
<reference evidence="1 2" key="1">
    <citation type="journal article" date="2021" name="Elife">
        <title>Chloroplast acquisition without the gene transfer in kleptoplastic sea slugs, Plakobranchus ocellatus.</title>
        <authorList>
            <person name="Maeda T."/>
            <person name="Takahashi S."/>
            <person name="Yoshida T."/>
            <person name="Shimamura S."/>
            <person name="Takaki Y."/>
            <person name="Nagai Y."/>
            <person name="Toyoda A."/>
            <person name="Suzuki Y."/>
            <person name="Arimoto A."/>
            <person name="Ishii H."/>
            <person name="Satoh N."/>
            <person name="Nishiyama T."/>
            <person name="Hasebe M."/>
            <person name="Maruyama T."/>
            <person name="Minagawa J."/>
            <person name="Obokata J."/>
            <person name="Shigenobu S."/>
        </authorList>
    </citation>
    <scope>NUCLEOTIDE SEQUENCE [LARGE SCALE GENOMIC DNA]</scope>
</reference>
<keyword evidence="2" id="KW-1185">Reference proteome</keyword>
<organism evidence="1 2">
    <name type="scientific">Elysia marginata</name>
    <dbReference type="NCBI Taxonomy" id="1093978"/>
    <lineage>
        <taxon>Eukaryota</taxon>
        <taxon>Metazoa</taxon>
        <taxon>Spiralia</taxon>
        <taxon>Lophotrochozoa</taxon>
        <taxon>Mollusca</taxon>
        <taxon>Gastropoda</taxon>
        <taxon>Heterobranchia</taxon>
        <taxon>Euthyneura</taxon>
        <taxon>Panpulmonata</taxon>
        <taxon>Sacoglossa</taxon>
        <taxon>Placobranchoidea</taxon>
        <taxon>Plakobranchidae</taxon>
        <taxon>Elysia</taxon>
    </lineage>
</organism>
<proteinExistence type="predicted"/>
<protein>
    <submittedName>
        <fullName evidence="1">Uncharacterized protein</fullName>
    </submittedName>
</protein>
<dbReference type="EMBL" id="BMAT01009010">
    <property type="protein sequence ID" value="GFR96686.1"/>
    <property type="molecule type" value="Genomic_DNA"/>
</dbReference>
<evidence type="ECO:0000313" key="2">
    <source>
        <dbReference type="Proteomes" id="UP000762676"/>
    </source>
</evidence>
<comment type="caution">
    <text evidence="1">The sequence shown here is derived from an EMBL/GenBank/DDBJ whole genome shotgun (WGS) entry which is preliminary data.</text>
</comment>
<dbReference type="AlphaFoldDB" id="A0AAV4HFQ5"/>
<gene>
    <name evidence="1" type="ORF">ElyMa_004458100</name>
</gene>
<accession>A0AAV4HFQ5</accession>
<name>A0AAV4HFQ5_9GAST</name>
<evidence type="ECO:0000313" key="1">
    <source>
        <dbReference type="EMBL" id="GFR96686.1"/>
    </source>
</evidence>
<feature type="non-terminal residue" evidence="1">
    <location>
        <position position="1"/>
    </location>
</feature>